<dbReference type="EMBL" id="CP158252">
    <property type="protein sequence ID" value="XDJ42188.1"/>
    <property type="molecule type" value="Genomic_DNA"/>
</dbReference>
<comment type="subcellular location">
    <subcellularLocation>
        <location evidence="1">Peroxisome</location>
    </subcellularLocation>
</comment>
<dbReference type="InterPro" id="IPR014748">
    <property type="entry name" value="Enoyl-CoA_hydra_C"/>
</dbReference>
<evidence type="ECO:0000256" key="1">
    <source>
        <dbReference type="ARBA" id="ARBA00004275"/>
    </source>
</evidence>
<dbReference type="InterPro" id="IPR051053">
    <property type="entry name" value="ECH/Chromodomain_protein"/>
</dbReference>
<dbReference type="GO" id="GO:0004165">
    <property type="term" value="F:delta(3)-delta(2)-enoyl-CoA isomerase activity"/>
    <property type="evidence" value="ECO:0007669"/>
    <property type="project" value="UniProtKB-ARBA"/>
</dbReference>
<dbReference type="Gene3D" id="1.10.12.10">
    <property type="entry name" value="Lyase 2-enoyl-coa Hydratase, Chain A, domain 2"/>
    <property type="match status" value="1"/>
</dbReference>
<dbReference type="SUPFAM" id="SSF52096">
    <property type="entry name" value="ClpP/crotonase"/>
    <property type="match status" value="1"/>
</dbReference>
<gene>
    <name evidence="5" type="ORF">ABRY99_01040</name>
    <name evidence="6" type="ORF">ABRZ07_05895</name>
</gene>
<dbReference type="Pfam" id="PF00378">
    <property type="entry name" value="ECH_1"/>
    <property type="match status" value="1"/>
</dbReference>
<dbReference type="CDD" id="cd06558">
    <property type="entry name" value="crotonase-like"/>
    <property type="match status" value="1"/>
</dbReference>
<dbReference type="PANTHER" id="PTHR43684:SF1">
    <property type="entry name" value="ENOYL-COA DELTA ISOMERASE 2"/>
    <property type="match status" value="1"/>
</dbReference>
<dbReference type="PANTHER" id="PTHR43684">
    <property type="match status" value="1"/>
</dbReference>
<name>A0AB39CJY2_9BURK</name>
<comment type="similarity">
    <text evidence="2">Belongs to the enoyl-CoA hydratase/isomerase family.</text>
</comment>
<evidence type="ECO:0000256" key="4">
    <source>
        <dbReference type="ARBA" id="ARBA00023235"/>
    </source>
</evidence>
<dbReference type="RefSeq" id="WP_368643529.1">
    <property type="nucleotide sequence ID" value="NZ_CP158252.1"/>
</dbReference>
<dbReference type="AlphaFoldDB" id="A0AB39CJY2"/>
<dbReference type="EMBL" id="CP158267">
    <property type="protein sequence ID" value="XDJ81034.1"/>
    <property type="molecule type" value="Genomic_DNA"/>
</dbReference>
<evidence type="ECO:0000256" key="3">
    <source>
        <dbReference type="ARBA" id="ARBA00023140"/>
    </source>
</evidence>
<keyword evidence="4" id="KW-0413">Isomerase</keyword>
<proteinExistence type="inferred from homology"/>
<organism evidence="5">
    <name type="scientific">Castellaniella ginsengisoli</name>
    <dbReference type="NCBI Taxonomy" id="546114"/>
    <lineage>
        <taxon>Bacteria</taxon>
        <taxon>Pseudomonadati</taxon>
        <taxon>Pseudomonadota</taxon>
        <taxon>Betaproteobacteria</taxon>
        <taxon>Burkholderiales</taxon>
        <taxon>Alcaligenaceae</taxon>
        <taxon>Castellaniella</taxon>
    </lineage>
</organism>
<dbReference type="InterPro" id="IPR001753">
    <property type="entry name" value="Enoyl-CoA_hydra/iso"/>
</dbReference>
<dbReference type="InterPro" id="IPR029045">
    <property type="entry name" value="ClpP/crotonase-like_dom_sf"/>
</dbReference>
<reference evidence="5" key="1">
    <citation type="submission" date="2024-05" db="EMBL/GenBank/DDBJ databases">
        <authorList>
            <person name="Luo Y.-C."/>
            <person name="Nicholds J."/>
            <person name="Mortimer T."/>
            <person name="Maboni G."/>
        </authorList>
    </citation>
    <scope>NUCLEOTIDE SEQUENCE</scope>
    <source>
        <strain evidence="6">141555</strain>
        <strain evidence="5">153920</strain>
    </source>
</reference>
<accession>A0AB39CJY2</accession>
<protein>
    <submittedName>
        <fullName evidence="5">Enoyl-CoA hydratase-related protein</fullName>
    </submittedName>
</protein>
<evidence type="ECO:0000313" key="5">
    <source>
        <dbReference type="EMBL" id="XDJ42188.1"/>
    </source>
</evidence>
<sequence length="247" mass="26592">MIRIERRDAVLEILIDRPERRNALNDAMYRDIERALREADADPACAAVILHGAGGHFTAGNDLAEFQMPQDNRDVGSIAFLHALASVDVPVIAAVQGQAVGVGVTLLLHCDFVYAASDAVFRLPFVSLGLCPEGASSLLLPRIAGDRRAARWLLGAEPFGAEEARDGQLLTALADDPLAAARACAQALAAQPASAVRASKHLLREPMRAEVHRVLDAEAGVFFERLKSPEAQAAFQKFFHRKAAAQQ</sequence>
<evidence type="ECO:0000313" key="6">
    <source>
        <dbReference type="EMBL" id="XDJ81034.1"/>
    </source>
</evidence>
<evidence type="ECO:0000256" key="2">
    <source>
        <dbReference type="ARBA" id="ARBA00005254"/>
    </source>
</evidence>
<keyword evidence="3" id="KW-0576">Peroxisome</keyword>
<dbReference type="Gene3D" id="3.90.226.10">
    <property type="entry name" value="2-enoyl-CoA Hydratase, Chain A, domain 1"/>
    <property type="match status" value="1"/>
</dbReference>